<feature type="transmembrane region" description="Helical" evidence="2">
    <location>
        <begin position="12"/>
        <end position="29"/>
    </location>
</feature>
<dbReference type="Proteomes" id="UP001165065">
    <property type="component" value="Unassembled WGS sequence"/>
</dbReference>
<evidence type="ECO:0008006" key="5">
    <source>
        <dbReference type="Google" id="ProtNLM"/>
    </source>
</evidence>
<gene>
    <name evidence="3" type="ORF">TrCOL_g6359</name>
</gene>
<keyword evidence="2" id="KW-0812">Transmembrane</keyword>
<keyword evidence="2" id="KW-0472">Membrane</keyword>
<evidence type="ECO:0000313" key="4">
    <source>
        <dbReference type="Proteomes" id="UP001165065"/>
    </source>
</evidence>
<protein>
    <recommendedName>
        <fullName evidence="5">Thioesterase domain-containing protein</fullName>
    </recommendedName>
</protein>
<dbReference type="InterPro" id="IPR029069">
    <property type="entry name" value="HotDog_dom_sf"/>
</dbReference>
<dbReference type="CDD" id="cd03443">
    <property type="entry name" value="PaaI_thioesterase"/>
    <property type="match status" value="1"/>
</dbReference>
<dbReference type="SUPFAM" id="SSF54637">
    <property type="entry name" value="Thioesterase/thiol ester dehydrase-isomerase"/>
    <property type="match status" value="2"/>
</dbReference>
<sequence length="338" mass="36970">MVEGLDRVRVIYLVFAVLAAAPVAIYSFSRVRSKKMSLSKLEVLNTFLRVTHKVMPLGFGALFHVVPSEVSKSNKVTVRMKVPNHLCIGPAGSGGMPLSVLMSLFDDISTWSCVTSEAKKRPGVSVFLEAKWRATSDGVPPRATILPPGREVRIESSMMKRGRQMSFMNIECRDDKSDELLAEGRHTKFLPMGFGYEFLFEHLFPFADLISKAVGKEGKRNDRLIEGASKKSIMSHIGELKWSEDKVGVAEATFKVLPIHKNPMGGMHGGAQSVLAQLAAEELMKGTKVGVKEMNMTYMSMGKGEVIVEASQGGSGDVKVTLRRKKGGGVVSEGVFNF</sequence>
<proteinExistence type="predicted"/>
<evidence type="ECO:0000256" key="1">
    <source>
        <dbReference type="ARBA" id="ARBA00022801"/>
    </source>
</evidence>
<evidence type="ECO:0000313" key="3">
    <source>
        <dbReference type="EMBL" id="GMI35410.1"/>
    </source>
</evidence>
<organism evidence="3 4">
    <name type="scientific">Triparma columacea</name>
    <dbReference type="NCBI Taxonomy" id="722753"/>
    <lineage>
        <taxon>Eukaryota</taxon>
        <taxon>Sar</taxon>
        <taxon>Stramenopiles</taxon>
        <taxon>Ochrophyta</taxon>
        <taxon>Bolidophyceae</taxon>
        <taxon>Parmales</taxon>
        <taxon>Triparmaceae</taxon>
        <taxon>Triparma</taxon>
    </lineage>
</organism>
<name>A0A9W7G715_9STRA</name>
<dbReference type="InterPro" id="IPR039298">
    <property type="entry name" value="ACOT13"/>
</dbReference>
<dbReference type="Gene3D" id="3.10.129.10">
    <property type="entry name" value="Hotdog Thioesterase"/>
    <property type="match status" value="2"/>
</dbReference>
<dbReference type="PANTHER" id="PTHR21660:SF1">
    <property type="entry name" value="ACYL-COENZYME A THIOESTERASE 13"/>
    <property type="match status" value="1"/>
</dbReference>
<keyword evidence="1" id="KW-0378">Hydrolase</keyword>
<dbReference type="OrthoDB" id="190930at2759"/>
<keyword evidence="2" id="KW-1133">Transmembrane helix</keyword>
<keyword evidence="4" id="KW-1185">Reference proteome</keyword>
<dbReference type="AlphaFoldDB" id="A0A9W7G715"/>
<dbReference type="GO" id="GO:0047617">
    <property type="term" value="F:fatty acyl-CoA hydrolase activity"/>
    <property type="evidence" value="ECO:0007669"/>
    <property type="project" value="InterPro"/>
</dbReference>
<dbReference type="PANTHER" id="PTHR21660">
    <property type="entry name" value="THIOESTERASE SUPERFAMILY MEMBER-RELATED"/>
    <property type="match status" value="1"/>
</dbReference>
<comment type="caution">
    <text evidence="3">The sequence shown here is derived from an EMBL/GenBank/DDBJ whole genome shotgun (WGS) entry which is preliminary data.</text>
</comment>
<reference evidence="4" key="1">
    <citation type="journal article" date="2023" name="Commun. Biol.">
        <title>Genome analysis of Parmales, the sister group of diatoms, reveals the evolutionary specialization of diatoms from phago-mixotrophs to photoautotrophs.</title>
        <authorList>
            <person name="Ban H."/>
            <person name="Sato S."/>
            <person name="Yoshikawa S."/>
            <person name="Yamada K."/>
            <person name="Nakamura Y."/>
            <person name="Ichinomiya M."/>
            <person name="Sato N."/>
            <person name="Blanc-Mathieu R."/>
            <person name="Endo H."/>
            <person name="Kuwata A."/>
            <person name="Ogata H."/>
        </authorList>
    </citation>
    <scope>NUCLEOTIDE SEQUENCE [LARGE SCALE GENOMIC DNA]</scope>
</reference>
<dbReference type="EMBL" id="BRYA01000054">
    <property type="protein sequence ID" value="GMI35410.1"/>
    <property type="molecule type" value="Genomic_DNA"/>
</dbReference>
<accession>A0A9W7G715</accession>
<evidence type="ECO:0000256" key="2">
    <source>
        <dbReference type="SAM" id="Phobius"/>
    </source>
</evidence>